<reference evidence="2" key="1">
    <citation type="submission" date="2014-01" db="EMBL/GenBank/DDBJ databases">
        <authorList>
            <person name="Brown-Elliot B."/>
            <person name="Wallace R."/>
            <person name="Lenaerts A."/>
            <person name="Ordway D."/>
            <person name="DeGroote M.A."/>
            <person name="Parker T."/>
            <person name="Sizemore C."/>
            <person name="Tallon L.J."/>
            <person name="Sadzewicz L.K."/>
            <person name="Sengamalay N."/>
            <person name="Fraser C.M."/>
            <person name="Hine E."/>
            <person name="Shefchek K.A."/>
            <person name="Das S.P."/>
            <person name="Tettelin H."/>
        </authorList>
    </citation>
    <scope>NUCLEOTIDE SEQUENCE [LARGE SCALE GENOMIC DNA]</scope>
    <source>
        <strain evidence="2">4042</strain>
    </source>
</reference>
<dbReference type="AlphaFoldDB" id="X8DXW9"/>
<gene>
    <name evidence="2" type="ORF">I553_9385</name>
</gene>
<accession>X8DXW9</accession>
<evidence type="ECO:0000256" key="1">
    <source>
        <dbReference type="SAM" id="MobiDB-lite"/>
    </source>
</evidence>
<protein>
    <submittedName>
        <fullName evidence="2">Uncharacterized protein</fullName>
    </submittedName>
</protein>
<dbReference type="PATRIC" id="fig|1299334.3.peg.901"/>
<dbReference type="EMBL" id="JAOB01000011">
    <property type="protein sequence ID" value="EUA73229.1"/>
    <property type="molecule type" value="Genomic_DNA"/>
</dbReference>
<feature type="region of interest" description="Disordered" evidence="1">
    <location>
        <begin position="132"/>
        <end position="153"/>
    </location>
</feature>
<comment type="caution">
    <text evidence="2">The sequence shown here is derived from an EMBL/GenBank/DDBJ whole genome shotgun (WGS) entry which is preliminary data.</text>
</comment>
<evidence type="ECO:0000313" key="2">
    <source>
        <dbReference type="EMBL" id="EUA73229.1"/>
    </source>
</evidence>
<name>X8DXW9_MYCXE</name>
<organism evidence="2">
    <name type="scientific">Mycobacterium xenopi 4042</name>
    <dbReference type="NCBI Taxonomy" id="1299334"/>
    <lineage>
        <taxon>Bacteria</taxon>
        <taxon>Bacillati</taxon>
        <taxon>Actinomycetota</taxon>
        <taxon>Actinomycetes</taxon>
        <taxon>Mycobacteriales</taxon>
        <taxon>Mycobacteriaceae</taxon>
        <taxon>Mycobacterium</taxon>
    </lineage>
</organism>
<sequence>MPSASPALNRSTHVSIVRRVFIAQQSGRVVGRWHMLARGIGRAACHLSSVFAERADRCQNHPVQFRMLPSPRSHSRWPRVRAPQRVAAVQSLRDRHRGYALLQLADRGQFLVAPGRPGKTMELCGPDEYVEESAKSCSTPPRDLQPARAEAWA</sequence>
<proteinExistence type="predicted"/>